<proteinExistence type="predicted"/>
<evidence type="ECO:0000313" key="2">
    <source>
        <dbReference type="Proteomes" id="UP001519460"/>
    </source>
</evidence>
<gene>
    <name evidence="1" type="ORF">BaRGS_00024706</name>
</gene>
<accession>A0ABD0KAJ8</accession>
<dbReference type="Proteomes" id="UP001519460">
    <property type="component" value="Unassembled WGS sequence"/>
</dbReference>
<organism evidence="1 2">
    <name type="scientific">Batillaria attramentaria</name>
    <dbReference type="NCBI Taxonomy" id="370345"/>
    <lineage>
        <taxon>Eukaryota</taxon>
        <taxon>Metazoa</taxon>
        <taxon>Spiralia</taxon>
        <taxon>Lophotrochozoa</taxon>
        <taxon>Mollusca</taxon>
        <taxon>Gastropoda</taxon>
        <taxon>Caenogastropoda</taxon>
        <taxon>Sorbeoconcha</taxon>
        <taxon>Cerithioidea</taxon>
        <taxon>Batillariidae</taxon>
        <taxon>Batillaria</taxon>
    </lineage>
</organism>
<reference evidence="1 2" key="1">
    <citation type="journal article" date="2023" name="Sci. Data">
        <title>Genome assembly of the Korean intertidal mud-creeper Batillaria attramentaria.</title>
        <authorList>
            <person name="Patra A.K."/>
            <person name="Ho P.T."/>
            <person name="Jun S."/>
            <person name="Lee S.J."/>
            <person name="Kim Y."/>
            <person name="Won Y.J."/>
        </authorList>
    </citation>
    <scope>NUCLEOTIDE SEQUENCE [LARGE SCALE GENOMIC DNA]</scope>
    <source>
        <strain evidence="1">Wonlab-2016</strain>
    </source>
</reference>
<comment type="caution">
    <text evidence="1">The sequence shown here is derived from an EMBL/GenBank/DDBJ whole genome shotgun (WGS) entry which is preliminary data.</text>
</comment>
<sequence length="191" mass="22070">MPVSSGKLGNNTSYIQCLFHQADTCRTSRENGLDINQPQNSDQLHDGVSYDDTHNVAAWKNFRVWFYMHECRVWQRAQLCTLPENLDLNRLQITRVLLTEVYEAANFIPPEKNISQAVDLFGKRMSVFLRCFVLYLPNTQSTPMDPDFAPFNNTCIASLVKTTSSCLLRPSCEMLSQKWRRFCSNTRLFTN</sequence>
<evidence type="ECO:0000313" key="1">
    <source>
        <dbReference type="EMBL" id="KAK7484094.1"/>
    </source>
</evidence>
<protein>
    <submittedName>
        <fullName evidence="1">Uncharacterized protein</fullName>
    </submittedName>
</protein>
<dbReference type="EMBL" id="JACVVK020000216">
    <property type="protein sequence ID" value="KAK7484094.1"/>
    <property type="molecule type" value="Genomic_DNA"/>
</dbReference>
<name>A0ABD0KAJ8_9CAEN</name>
<dbReference type="AlphaFoldDB" id="A0ABD0KAJ8"/>
<keyword evidence="2" id="KW-1185">Reference proteome</keyword>